<gene>
    <name evidence="1" type="ORF">GTOL_11577</name>
</gene>
<reference evidence="1" key="1">
    <citation type="submission" date="2021-04" db="EMBL/GenBank/DDBJ databases">
        <authorList>
            <person name="Hornung B."/>
        </authorList>
    </citation>
    <scope>NUCLEOTIDE SEQUENCE</scope>
    <source>
        <strain evidence="1">G5G6</strain>
    </source>
</reference>
<protein>
    <submittedName>
        <fullName evidence="1">Uncharacterized protein</fullName>
    </submittedName>
</protein>
<proteinExistence type="predicted"/>
<comment type="caution">
    <text evidence="1">The sequence shown here is derived from an EMBL/GenBank/DDBJ whole genome shotgun (WGS) entry which is preliminary data.</text>
</comment>
<dbReference type="Proteomes" id="UP000742786">
    <property type="component" value="Unassembled WGS sequence"/>
</dbReference>
<sequence>MRTTPDETRNEKISVETMTTGFIRRSWETPTIEQAEAIARKLSLAAIGDPIYPNLFFAVEINGTLRCHFFGGIREQSPMAA</sequence>
<accession>A0A916J3V0</accession>
<keyword evidence="2" id="KW-1185">Reference proteome</keyword>
<dbReference type="AlphaFoldDB" id="A0A916J3V0"/>
<organism evidence="1 2">
    <name type="scientific">Georgfuchsia toluolica</name>
    <dbReference type="NCBI Taxonomy" id="424218"/>
    <lineage>
        <taxon>Bacteria</taxon>
        <taxon>Pseudomonadati</taxon>
        <taxon>Pseudomonadota</taxon>
        <taxon>Betaproteobacteria</taxon>
        <taxon>Nitrosomonadales</taxon>
        <taxon>Sterolibacteriaceae</taxon>
        <taxon>Georgfuchsia</taxon>
    </lineage>
</organism>
<evidence type="ECO:0000313" key="1">
    <source>
        <dbReference type="EMBL" id="CAG4883694.1"/>
    </source>
</evidence>
<dbReference type="EMBL" id="CAJQUM010000001">
    <property type="protein sequence ID" value="CAG4883694.1"/>
    <property type="molecule type" value="Genomic_DNA"/>
</dbReference>
<name>A0A916J3V0_9PROT</name>
<evidence type="ECO:0000313" key="2">
    <source>
        <dbReference type="Proteomes" id="UP000742786"/>
    </source>
</evidence>